<dbReference type="EMBL" id="JAYWLC010000005">
    <property type="protein sequence ID" value="MER5171817.1"/>
    <property type="molecule type" value="Genomic_DNA"/>
</dbReference>
<reference evidence="2 3" key="1">
    <citation type="submission" date="2024-06" db="EMBL/GenBank/DDBJ databases">
        <title>Thioclava kandeliae sp. nov. from a rhizosphere soil sample of Kandelia candel in a mangrove.</title>
        <authorList>
            <person name="Mu T."/>
        </authorList>
    </citation>
    <scope>NUCLEOTIDE SEQUENCE [LARGE SCALE GENOMIC DNA]</scope>
    <source>
        <strain evidence="2 3">CPCC 100088</strain>
    </source>
</reference>
<evidence type="ECO:0000256" key="1">
    <source>
        <dbReference type="SAM" id="MobiDB-lite"/>
    </source>
</evidence>
<feature type="region of interest" description="Disordered" evidence="1">
    <location>
        <begin position="221"/>
        <end position="241"/>
    </location>
</feature>
<evidence type="ECO:0000313" key="3">
    <source>
        <dbReference type="Proteomes" id="UP001438953"/>
    </source>
</evidence>
<protein>
    <submittedName>
        <fullName evidence="2">Uncharacterized protein</fullName>
    </submittedName>
</protein>
<gene>
    <name evidence="2" type="ORF">VSX56_08505</name>
</gene>
<organism evidence="2 3">
    <name type="scientific">Thioclava kandeliae</name>
    <dbReference type="NCBI Taxonomy" id="3070818"/>
    <lineage>
        <taxon>Bacteria</taxon>
        <taxon>Pseudomonadati</taxon>
        <taxon>Pseudomonadota</taxon>
        <taxon>Alphaproteobacteria</taxon>
        <taxon>Rhodobacterales</taxon>
        <taxon>Paracoccaceae</taxon>
        <taxon>Thioclava</taxon>
    </lineage>
</organism>
<comment type="caution">
    <text evidence="2">The sequence shown here is derived from an EMBL/GenBank/DDBJ whole genome shotgun (WGS) entry which is preliminary data.</text>
</comment>
<accession>A0ABV1SFZ6</accession>
<keyword evidence="3" id="KW-1185">Reference proteome</keyword>
<name>A0ABV1SFZ6_9RHOB</name>
<proteinExistence type="predicted"/>
<dbReference type="Proteomes" id="UP001438953">
    <property type="component" value="Unassembled WGS sequence"/>
</dbReference>
<evidence type="ECO:0000313" key="2">
    <source>
        <dbReference type="EMBL" id="MER5171817.1"/>
    </source>
</evidence>
<dbReference type="RefSeq" id="WP_350936367.1">
    <property type="nucleotide sequence ID" value="NZ_JAYWLC010000005.1"/>
</dbReference>
<sequence length="241" mass="26323">MTQIASHLVTLRLPAEMIRQIELSARAQAKAPADIIRGALLASLSQEAASVTERLRKQASLTQCFDLADGWLDLQAQLRSLGYVLRHDGEGRVALHEFPSNDFLCTLHDIGQNQGELTRRYQSPFPGLVPEKAPEPVAATVKTPLQKAAAPMPEIETEAAGSVSAPATETVEEDESHALVFHSLRKKPRAEIEKPKLVSVPEAPPKSSVDELREVLSGAMFRSRRKPVSEEPDLLATRIAS</sequence>